<dbReference type="EMBL" id="CM042054">
    <property type="protein sequence ID" value="KAI3706317.1"/>
    <property type="molecule type" value="Genomic_DNA"/>
</dbReference>
<reference evidence="2" key="1">
    <citation type="journal article" date="2022" name="Mol. Ecol. Resour.">
        <title>The genomes of chicory, endive, great burdock and yacon provide insights into Asteraceae palaeo-polyploidization history and plant inulin production.</title>
        <authorList>
            <person name="Fan W."/>
            <person name="Wang S."/>
            <person name="Wang H."/>
            <person name="Wang A."/>
            <person name="Jiang F."/>
            <person name="Liu H."/>
            <person name="Zhao H."/>
            <person name="Xu D."/>
            <person name="Zhang Y."/>
        </authorList>
    </citation>
    <scope>NUCLEOTIDE SEQUENCE [LARGE SCALE GENOMIC DNA]</scope>
    <source>
        <strain evidence="2">cv. Niubang</strain>
    </source>
</reference>
<name>A0ACB9A8Y8_ARCLA</name>
<keyword evidence="2" id="KW-1185">Reference proteome</keyword>
<comment type="caution">
    <text evidence="1">The sequence shown here is derived from an EMBL/GenBank/DDBJ whole genome shotgun (WGS) entry which is preliminary data.</text>
</comment>
<reference evidence="1 2" key="2">
    <citation type="journal article" date="2022" name="Mol. Ecol. Resour.">
        <title>The genomes of chicory, endive, great burdock and yacon provide insights into Asteraceae paleo-polyploidization history and plant inulin production.</title>
        <authorList>
            <person name="Fan W."/>
            <person name="Wang S."/>
            <person name="Wang H."/>
            <person name="Wang A."/>
            <person name="Jiang F."/>
            <person name="Liu H."/>
            <person name="Zhao H."/>
            <person name="Xu D."/>
            <person name="Zhang Y."/>
        </authorList>
    </citation>
    <scope>NUCLEOTIDE SEQUENCE [LARGE SCALE GENOMIC DNA]</scope>
    <source>
        <strain evidence="2">cv. Niubang</strain>
    </source>
</reference>
<proteinExistence type="predicted"/>
<protein>
    <submittedName>
        <fullName evidence="1">Uncharacterized protein</fullName>
    </submittedName>
</protein>
<gene>
    <name evidence="1" type="ORF">L6452_23966</name>
</gene>
<dbReference type="Proteomes" id="UP001055879">
    <property type="component" value="Linkage Group LG08"/>
</dbReference>
<evidence type="ECO:0000313" key="1">
    <source>
        <dbReference type="EMBL" id="KAI3706317.1"/>
    </source>
</evidence>
<evidence type="ECO:0000313" key="2">
    <source>
        <dbReference type="Proteomes" id="UP001055879"/>
    </source>
</evidence>
<accession>A0ACB9A8Y8</accession>
<sequence>MQLMVSQTMKIEGSVSFKVSEKEGNGLNHVEKIEMHDESPRSNNVLDDFDPGSPKHEAATKLQKVYKSFRTRRKLADCAVLIEQSWWKLLDFAELKRSSISFFDLDKHETAISRWSRARTRAAKVGKGLSKNSKAQKLALQHWLEAIDPRHRYGHNLHFYYGQWLHSQSKEPFFYWLDIGEGKEVNLVEKCPRSKLQQQCIKYLGPMERKEYEVVIEDGKLLYKQTGEYIDTTGSPKGTKWIFVLSTSRTLYVGIKKKGLFQHSSFLAGGATLAAGRLVSENGVLKAIWPHSGHYRPTQENFQDFVSFLQENDVDMTYVKMDSDDDDKESLGKQSSSVHIRTHSSEEDVSEKERMGTEEVVVEDHPSKMVNIVKQHTCLPLESPKKSRLFRCSSRKLSTLKIPNNDDLFANLKTENQADEAVSENLETILDGYKAADEGTKDFTSETILDGYEAAEDSFGSHQIHDPSEHDISDDEEDDPKIEETVPKKSILKRINSHKATSSFQLGRQLSCKWSTGAGPRIGCLRDYPTELQSQALEQANLSPRSAPCSLKFTNKVFCSSPCSFDNKSLLSRNLGPYRTRSSPVGNFTDSF</sequence>
<organism evidence="1 2">
    <name type="scientific">Arctium lappa</name>
    <name type="common">Greater burdock</name>
    <name type="synonym">Lappa major</name>
    <dbReference type="NCBI Taxonomy" id="4217"/>
    <lineage>
        <taxon>Eukaryota</taxon>
        <taxon>Viridiplantae</taxon>
        <taxon>Streptophyta</taxon>
        <taxon>Embryophyta</taxon>
        <taxon>Tracheophyta</taxon>
        <taxon>Spermatophyta</taxon>
        <taxon>Magnoliopsida</taxon>
        <taxon>eudicotyledons</taxon>
        <taxon>Gunneridae</taxon>
        <taxon>Pentapetalae</taxon>
        <taxon>asterids</taxon>
        <taxon>campanulids</taxon>
        <taxon>Asterales</taxon>
        <taxon>Asteraceae</taxon>
        <taxon>Carduoideae</taxon>
        <taxon>Cardueae</taxon>
        <taxon>Arctiinae</taxon>
        <taxon>Arctium</taxon>
    </lineage>
</organism>